<keyword evidence="2" id="KW-1185">Reference proteome</keyword>
<dbReference type="Pfam" id="PF01042">
    <property type="entry name" value="Ribonuc_L-PSP"/>
    <property type="match status" value="1"/>
</dbReference>
<dbReference type="InterPro" id="IPR035959">
    <property type="entry name" value="RutC-like_sf"/>
</dbReference>
<proteinExistence type="predicted"/>
<dbReference type="AlphaFoldDB" id="A0A1I4YM14"/>
<dbReference type="STRING" id="995034.SAMN05216219_0342"/>
<dbReference type="EMBL" id="FOVM01000001">
    <property type="protein sequence ID" value="SFN39054.1"/>
    <property type="molecule type" value="Genomic_DNA"/>
</dbReference>
<protein>
    <submittedName>
        <fullName evidence="1">2-iminobutanoate/2-iminopropanoate deaminase</fullName>
    </submittedName>
</protein>
<dbReference type="CDD" id="cd00448">
    <property type="entry name" value="YjgF_YER057c_UK114_family"/>
    <property type="match status" value="1"/>
</dbReference>
<evidence type="ECO:0000313" key="2">
    <source>
        <dbReference type="Proteomes" id="UP000198867"/>
    </source>
</evidence>
<evidence type="ECO:0000313" key="1">
    <source>
        <dbReference type="EMBL" id="SFN39054.1"/>
    </source>
</evidence>
<dbReference type="Gene3D" id="3.30.1330.40">
    <property type="entry name" value="RutC-like"/>
    <property type="match status" value="1"/>
</dbReference>
<reference evidence="2" key="1">
    <citation type="submission" date="2016-10" db="EMBL/GenBank/DDBJ databases">
        <authorList>
            <person name="Varghese N."/>
            <person name="Submissions S."/>
        </authorList>
    </citation>
    <scope>NUCLEOTIDE SEQUENCE [LARGE SCALE GENOMIC DNA]</scope>
    <source>
        <strain evidence="2">CGMCC 1.11101</strain>
    </source>
</reference>
<dbReference type="SUPFAM" id="SSF55298">
    <property type="entry name" value="YjgF-like"/>
    <property type="match status" value="1"/>
</dbReference>
<accession>A0A1I4YM14</accession>
<sequence length="144" mass="14712">MTLSHVNPSTMHQNPYFSQATLVDGGRLLFIGEQNGVDASGEIVAGGAVAQAVQAVEQVKAILAEVGADTSAVAKLTVYFSRDVEVNDIIGPAMQSWGANPTAITVLQIHALGRAGALVGIEAVVSLPPLDVAADHTLPSSVVG</sequence>
<dbReference type="OrthoDB" id="3212792at2"/>
<name>A0A1I4YM14_9MICO</name>
<dbReference type="RefSeq" id="WP_090708239.1">
    <property type="nucleotide sequence ID" value="NZ_FOVM01000001.1"/>
</dbReference>
<dbReference type="InterPro" id="IPR006175">
    <property type="entry name" value="YjgF/YER057c/UK114"/>
</dbReference>
<organism evidence="1 2">
    <name type="scientific">Mycetocola miduiensis</name>
    <dbReference type="NCBI Taxonomy" id="995034"/>
    <lineage>
        <taxon>Bacteria</taxon>
        <taxon>Bacillati</taxon>
        <taxon>Actinomycetota</taxon>
        <taxon>Actinomycetes</taxon>
        <taxon>Micrococcales</taxon>
        <taxon>Microbacteriaceae</taxon>
        <taxon>Mycetocola</taxon>
    </lineage>
</organism>
<gene>
    <name evidence="1" type="ORF">SAMN05216219_0342</name>
</gene>
<dbReference type="Proteomes" id="UP000198867">
    <property type="component" value="Unassembled WGS sequence"/>
</dbReference>